<evidence type="ECO:0000313" key="5">
    <source>
        <dbReference type="EnsemblMetazoa" id="Aqu2.1.16120_001"/>
    </source>
</evidence>
<keyword evidence="3" id="KW-0812">Transmembrane</keyword>
<dbReference type="InterPro" id="IPR040346">
    <property type="entry name" value="GEX1/Brambleberry"/>
</dbReference>
<dbReference type="PANTHER" id="PTHR33538">
    <property type="entry name" value="PROTEIN GAMETE EXPRESSED 1"/>
    <property type="match status" value="1"/>
</dbReference>
<dbReference type="InParanoid" id="A0A1X7TMQ3"/>
<reference evidence="5" key="2">
    <citation type="submission" date="2017-05" db="UniProtKB">
        <authorList>
            <consortium name="EnsemblMetazoa"/>
        </authorList>
    </citation>
    <scope>IDENTIFICATION</scope>
</reference>
<dbReference type="OMA" id="FCHVHVA"/>
<evidence type="ECO:0000313" key="6">
    <source>
        <dbReference type="Proteomes" id="UP000007879"/>
    </source>
</evidence>
<feature type="transmembrane region" description="Helical" evidence="3">
    <location>
        <begin position="418"/>
        <end position="435"/>
    </location>
</feature>
<name>A0A1X7TMQ3_AMPQE</name>
<keyword evidence="6" id="KW-1185">Reference proteome</keyword>
<feature type="transmembrane region" description="Helical" evidence="3">
    <location>
        <begin position="365"/>
        <end position="388"/>
    </location>
</feature>
<organism evidence="5">
    <name type="scientific">Amphimedon queenslandica</name>
    <name type="common">Sponge</name>
    <dbReference type="NCBI Taxonomy" id="400682"/>
    <lineage>
        <taxon>Eukaryota</taxon>
        <taxon>Metazoa</taxon>
        <taxon>Porifera</taxon>
        <taxon>Demospongiae</taxon>
        <taxon>Heteroscleromorpha</taxon>
        <taxon>Haplosclerida</taxon>
        <taxon>Niphatidae</taxon>
        <taxon>Amphimedon</taxon>
    </lineage>
</organism>
<feature type="compositionally biased region" description="Acidic residues" evidence="2">
    <location>
        <begin position="472"/>
        <end position="482"/>
    </location>
</feature>
<dbReference type="KEGG" id="aqu:100640303"/>
<feature type="signal peptide" evidence="4">
    <location>
        <begin position="1"/>
        <end position="18"/>
    </location>
</feature>
<evidence type="ECO:0000256" key="1">
    <source>
        <dbReference type="SAM" id="Coils"/>
    </source>
</evidence>
<feature type="coiled-coil region" evidence="1">
    <location>
        <begin position="270"/>
        <end position="297"/>
    </location>
</feature>
<dbReference type="PANTHER" id="PTHR33538:SF1">
    <property type="entry name" value="PROTEIN BRAMBLEBERRY"/>
    <property type="match status" value="1"/>
</dbReference>
<keyword evidence="3" id="KW-1133">Transmembrane helix</keyword>
<keyword evidence="1" id="KW-0175">Coiled coil</keyword>
<evidence type="ECO:0000256" key="2">
    <source>
        <dbReference type="SAM" id="MobiDB-lite"/>
    </source>
</evidence>
<feature type="region of interest" description="Disordered" evidence="2">
    <location>
        <begin position="449"/>
        <end position="515"/>
    </location>
</feature>
<feature type="compositionally biased region" description="Low complexity" evidence="2">
    <location>
        <begin position="449"/>
        <end position="459"/>
    </location>
</feature>
<keyword evidence="3" id="KW-0472">Membrane</keyword>
<keyword evidence="4" id="KW-0732">Signal</keyword>
<dbReference type="EnsemblMetazoa" id="Aqu2.1.16120_001">
    <property type="protein sequence ID" value="Aqu2.1.16120_001"/>
    <property type="gene ID" value="Aqu2.1.16120"/>
</dbReference>
<feature type="compositionally biased region" description="Polar residues" evidence="2">
    <location>
        <begin position="502"/>
        <end position="515"/>
    </location>
</feature>
<reference evidence="6" key="1">
    <citation type="journal article" date="2010" name="Nature">
        <title>The Amphimedon queenslandica genome and the evolution of animal complexity.</title>
        <authorList>
            <person name="Srivastava M."/>
            <person name="Simakov O."/>
            <person name="Chapman J."/>
            <person name="Fahey B."/>
            <person name="Gauthier M.E."/>
            <person name="Mitros T."/>
            <person name="Richards G.S."/>
            <person name="Conaco C."/>
            <person name="Dacre M."/>
            <person name="Hellsten U."/>
            <person name="Larroux C."/>
            <person name="Putnam N.H."/>
            <person name="Stanke M."/>
            <person name="Adamska M."/>
            <person name="Darling A."/>
            <person name="Degnan S.M."/>
            <person name="Oakley T.H."/>
            <person name="Plachetzki D.C."/>
            <person name="Zhai Y."/>
            <person name="Adamski M."/>
            <person name="Calcino A."/>
            <person name="Cummins S.F."/>
            <person name="Goodstein D.M."/>
            <person name="Harris C."/>
            <person name="Jackson D.J."/>
            <person name="Leys S.P."/>
            <person name="Shu S."/>
            <person name="Woodcroft B.J."/>
            <person name="Vervoort M."/>
            <person name="Kosik K.S."/>
            <person name="Manning G."/>
            <person name="Degnan B.M."/>
            <person name="Rokhsar D.S."/>
        </authorList>
    </citation>
    <scope>NUCLEOTIDE SEQUENCE [LARGE SCALE GENOMIC DNA]</scope>
</reference>
<dbReference type="OrthoDB" id="5978806at2759"/>
<accession>A0A1X7TMQ3</accession>
<protein>
    <recommendedName>
        <fullName evidence="7">Protein brambleberry</fullName>
    </recommendedName>
</protein>
<dbReference type="EnsemblMetazoa" id="XM_011408907.2">
    <property type="protein sequence ID" value="XP_011407209.2"/>
    <property type="gene ID" value="LOC100640303"/>
</dbReference>
<feature type="chain" id="PRO_5010869523" description="Protein brambleberry" evidence="4">
    <location>
        <begin position="19"/>
        <end position="546"/>
    </location>
</feature>
<evidence type="ECO:0000256" key="3">
    <source>
        <dbReference type="SAM" id="Phobius"/>
    </source>
</evidence>
<dbReference type="Proteomes" id="UP000007879">
    <property type="component" value="Unassembled WGS sequence"/>
</dbReference>
<evidence type="ECO:0008006" key="7">
    <source>
        <dbReference type="Google" id="ProtNLM"/>
    </source>
</evidence>
<dbReference type="STRING" id="400682.A0A1X7TMQ3"/>
<sequence>MQLSLIITIFLFLGQTRSWWPFSEEEERKKEDLGPGHKPQVEFDEETVRLARFESVSLQIEQKFLDEAKQLLGVSPLQKCQHRVMMLLNNTCHDMDDEEHAKLSVRLMNCQSQAEGRPTFKCTEEMSIADCTRGMDPDTWTTYHIISNRARALCYVRAQQQFRIQTELVVNRLKSVTLQHLKDAESLAQINEKLREETNDALTDLKRGQVDILEHQTNIKTSQEVLNSFMQGNINTVSGMGTLLKKRSEELQNVTDKLHKHIDLAHSKSVQQEKERLKLQEATIKELDKLNKNVKEVWNGIDSVTQDLFMKFKELTSYHQRVMTNMEEMNTSISNLLILINTMNTGLTDKLSYLNDTVGGTQGSLHVVISIASHLSFFLFCVLVSLFLRLPFKPRLCLFVLIISNLMIDVKFMVGLSFMELVWTLVAVIIGYYGYQRLHPFKINLRQQPKSLPQKQQPSPNLPPPLHHNDIIDDDELSDDSSETPLPSFPPPSSPLRPAVTLTPQRFSSVGSHRNMKCSSLTRSGLPCQLNALPPSPYCHRHKRAN</sequence>
<dbReference type="AlphaFoldDB" id="A0A1X7TMQ3"/>
<proteinExistence type="predicted"/>
<gene>
    <name evidence="5" type="primary">100640303</name>
</gene>
<dbReference type="eggNOG" id="ENOG502QRBT">
    <property type="taxonomic scope" value="Eukaryota"/>
</dbReference>
<evidence type="ECO:0000256" key="4">
    <source>
        <dbReference type="SAM" id="SignalP"/>
    </source>
</evidence>